<keyword evidence="5 6" id="KW-0067">ATP-binding</keyword>
<keyword evidence="2" id="KW-0808">Transferase</keyword>
<dbReference type="InterPro" id="IPR000719">
    <property type="entry name" value="Prot_kinase_dom"/>
</dbReference>
<proteinExistence type="predicted"/>
<dbReference type="SUPFAM" id="SSF50985">
    <property type="entry name" value="RCC1/BLIP-II"/>
    <property type="match status" value="2"/>
</dbReference>
<accession>A0A9D2NIT2</accession>
<feature type="region of interest" description="Disordered" evidence="7">
    <location>
        <begin position="381"/>
        <end position="416"/>
    </location>
</feature>
<dbReference type="InterPro" id="IPR017441">
    <property type="entry name" value="Protein_kinase_ATP_BS"/>
</dbReference>
<dbReference type="Proteomes" id="UP000823891">
    <property type="component" value="Unassembled WGS sequence"/>
</dbReference>
<evidence type="ECO:0000256" key="2">
    <source>
        <dbReference type="ARBA" id="ARBA00022679"/>
    </source>
</evidence>
<dbReference type="PANTHER" id="PTHR43289:SF6">
    <property type="entry name" value="SERINE_THREONINE-PROTEIN KINASE NEKL-3"/>
    <property type="match status" value="1"/>
</dbReference>
<gene>
    <name evidence="10" type="ORF">H9761_20275</name>
</gene>
<evidence type="ECO:0000313" key="11">
    <source>
        <dbReference type="Proteomes" id="UP000823891"/>
    </source>
</evidence>
<evidence type="ECO:0000256" key="3">
    <source>
        <dbReference type="ARBA" id="ARBA00022741"/>
    </source>
</evidence>
<dbReference type="InterPro" id="IPR000408">
    <property type="entry name" value="Reg_chr_condens"/>
</dbReference>
<feature type="compositionally biased region" description="Polar residues" evidence="7">
    <location>
        <begin position="382"/>
        <end position="392"/>
    </location>
</feature>
<organism evidence="10 11">
    <name type="scientific">Candidatus Eisenbergiella merdavium</name>
    <dbReference type="NCBI Taxonomy" id="2838551"/>
    <lineage>
        <taxon>Bacteria</taxon>
        <taxon>Bacillati</taxon>
        <taxon>Bacillota</taxon>
        <taxon>Clostridia</taxon>
        <taxon>Lachnospirales</taxon>
        <taxon>Lachnospiraceae</taxon>
        <taxon>Eisenbergiella</taxon>
    </lineage>
</organism>
<dbReference type="InterPro" id="IPR009091">
    <property type="entry name" value="RCC1/BLIP-II"/>
</dbReference>
<dbReference type="EC" id="2.7.11.1" evidence="1"/>
<dbReference type="Pfam" id="PF00069">
    <property type="entry name" value="Pkinase"/>
    <property type="match status" value="1"/>
</dbReference>
<dbReference type="GO" id="GO:0005524">
    <property type="term" value="F:ATP binding"/>
    <property type="evidence" value="ECO:0007669"/>
    <property type="project" value="UniProtKB-UniRule"/>
</dbReference>
<feature type="binding site" evidence="6">
    <location>
        <position position="78"/>
    </location>
    <ligand>
        <name>ATP</name>
        <dbReference type="ChEBI" id="CHEBI:30616"/>
    </ligand>
</feature>
<evidence type="ECO:0000259" key="9">
    <source>
        <dbReference type="PROSITE" id="PS50011"/>
    </source>
</evidence>
<evidence type="ECO:0000256" key="4">
    <source>
        <dbReference type="ARBA" id="ARBA00022777"/>
    </source>
</evidence>
<evidence type="ECO:0000256" key="1">
    <source>
        <dbReference type="ARBA" id="ARBA00012513"/>
    </source>
</evidence>
<dbReference type="CDD" id="cd14014">
    <property type="entry name" value="STKc_PknB_like"/>
    <property type="match status" value="1"/>
</dbReference>
<protein>
    <recommendedName>
        <fullName evidence="1">non-specific serine/threonine protein kinase</fullName>
        <ecNumber evidence="1">2.7.11.1</ecNumber>
    </recommendedName>
</protein>
<dbReference type="PANTHER" id="PTHR43289">
    <property type="entry name" value="MITOGEN-ACTIVATED PROTEIN KINASE KINASE KINASE 20-RELATED"/>
    <property type="match status" value="1"/>
</dbReference>
<name>A0A9D2NIT2_9FIRM</name>
<reference evidence="10" key="2">
    <citation type="submission" date="2021-04" db="EMBL/GenBank/DDBJ databases">
        <authorList>
            <person name="Gilroy R."/>
        </authorList>
    </citation>
    <scope>NUCLEOTIDE SEQUENCE</scope>
    <source>
        <strain evidence="10">USAMLcec2-132</strain>
    </source>
</reference>
<dbReference type="Pfam" id="PF13540">
    <property type="entry name" value="RCC1_2"/>
    <property type="match status" value="2"/>
</dbReference>
<dbReference type="InterPro" id="IPR008266">
    <property type="entry name" value="Tyr_kinase_AS"/>
</dbReference>
<keyword evidence="4 10" id="KW-0418">Kinase</keyword>
<dbReference type="PROSITE" id="PS50011">
    <property type="entry name" value="PROTEIN_KINASE_DOM"/>
    <property type="match status" value="1"/>
</dbReference>
<evidence type="ECO:0000256" key="5">
    <source>
        <dbReference type="ARBA" id="ARBA00022840"/>
    </source>
</evidence>
<dbReference type="GO" id="GO:0004674">
    <property type="term" value="F:protein serine/threonine kinase activity"/>
    <property type="evidence" value="ECO:0007669"/>
    <property type="project" value="UniProtKB-EC"/>
</dbReference>
<keyword evidence="8" id="KW-1133">Transmembrane helix</keyword>
<evidence type="ECO:0000313" key="10">
    <source>
        <dbReference type="EMBL" id="HJC25998.1"/>
    </source>
</evidence>
<dbReference type="PROSITE" id="PS00626">
    <property type="entry name" value="RCC1_2"/>
    <property type="match status" value="2"/>
</dbReference>
<feature type="domain" description="Protein kinase" evidence="9">
    <location>
        <begin position="49"/>
        <end position="325"/>
    </location>
</feature>
<dbReference type="AlphaFoldDB" id="A0A9D2NIT2"/>
<sequence length="976" mass="101444">MKDPRRLCPGCMNEWGKPDQACPVCGFIRNKYERAARWLPLYTVLERKIMIGKVIGEGGFGITYMGWDLNLQVRVAVKEYFPMGLATRETGQGRSCSISALPGVRKDNYRQGLEKFMAEAQNLSRFYNLNGIVSVKDFFFANETAYMVMEYVDGVTLSSYLKGHGGWLSEQEVLALLHPVMESLKTVHAAGIIHRDISPDNIMMTKDGRMKLIDFGAARFAGGDNERSLTIILKHGYAPAEQYQSHGDQGPWTDVYAICATMYRMLTGEVPPGAMDRLHEDTLKEFKDLGCRVSVKTSYALLDRGMAIRVQDRYQSMDELIEGLYGTGQGRIRRKRRPDAGRKRLLIALSASCGAVAAALCLWAAAGRLLGEAERTAGLMGQQAQAGTDSQDSSGQAAGGRSASGGNAPGANGAEQGELQPFVDWDALEELSAQELAEKRQEAQEASKGFAAAGWHLLSLKEDGSVTGGGNNLSGELDVGNWKDMVSVSTGPEHTVGVKSDGTAVAVGSTSDGKCAVDIWKNLVQADAGETLTLGLREDGTAVAAGSNRQGQCDVSGWSGVIQVAAGAEHSLGLREDGTVLAAGSDEAGQCDVGGWAGIVRVDACGAVSAGLREDGTVALAGDADGMQDALSWKGVVEIALGDGFLAGLLADGQVVTAGNIACLGNGTAAWSGIQVIAAGEGTLFGQKADGSIVRTSYACGTVSKEDFSDVVRVASGGGWLLGLREDGTVISWGASGGLEGQTLVADWTGIADIAACSQAAIGIREDGTVLVAGPSSGNGADGEDSSGGASDWLDEIAGWSGIRQAAITDDLALGLREDGTVVAAGALAEALDFSEWTQIVSLSAENGEAVGVKEDGTVLSTARALSGQSAAASAAVGGDYVVVVGEDGSAQVTGTNGGAANVYSWKDIVQAAAGKNHTVGLRSDGTVVAAGANENGQCEIGGWTDVVFIAAGDYYTLGIQSDGALLFAGKLPGEF</sequence>
<evidence type="ECO:0000256" key="8">
    <source>
        <dbReference type="SAM" id="Phobius"/>
    </source>
</evidence>
<reference evidence="10" key="1">
    <citation type="journal article" date="2021" name="PeerJ">
        <title>Extensive microbial diversity within the chicken gut microbiome revealed by metagenomics and culture.</title>
        <authorList>
            <person name="Gilroy R."/>
            <person name="Ravi A."/>
            <person name="Getino M."/>
            <person name="Pursley I."/>
            <person name="Horton D.L."/>
            <person name="Alikhan N.F."/>
            <person name="Baker D."/>
            <person name="Gharbi K."/>
            <person name="Hall N."/>
            <person name="Watson M."/>
            <person name="Adriaenssens E.M."/>
            <person name="Foster-Nyarko E."/>
            <person name="Jarju S."/>
            <person name="Secka A."/>
            <person name="Antonio M."/>
            <person name="Oren A."/>
            <person name="Chaudhuri R.R."/>
            <person name="La Ragione R."/>
            <person name="Hildebrand F."/>
            <person name="Pallen M.J."/>
        </authorList>
    </citation>
    <scope>NUCLEOTIDE SEQUENCE</scope>
    <source>
        <strain evidence="10">USAMLcec2-132</strain>
    </source>
</reference>
<dbReference type="SUPFAM" id="SSF56112">
    <property type="entry name" value="Protein kinase-like (PK-like)"/>
    <property type="match status" value="1"/>
</dbReference>
<comment type="caution">
    <text evidence="10">The sequence shown here is derived from an EMBL/GenBank/DDBJ whole genome shotgun (WGS) entry which is preliminary data.</text>
</comment>
<dbReference type="Gene3D" id="2.130.10.30">
    <property type="entry name" value="Regulator of chromosome condensation 1/beta-lactamase-inhibitor protein II"/>
    <property type="match status" value="2"/>
</dbReference>
<keyword evidence="8" id="KW-0812">Transmembrane</keyword>
<evidence type="ECO:0000256" key="7">
    <source>
        <dbReference type="SAM" id="MobiDB-lite"/>
    </source>
</evidence>
<evidence type="ECO:0000256" key="6">
    <source>
        <dbReference type="PROSITE-ProRule" id="PRU10141"/>
    </source>
</evidence>
<dbReference type="PROSITE" id="PS00107">
    <property type="entry name" value="PROTEIN_KINASE_ATP"/>
    <property type="match status" value="1"/>
</dbReference>
<keyword evidence="8" id="KW-0472">Membrane</keyword>
<feature type="compositionally biased region" description="Low complexity" evidence="7">
    <location>
        <begin position="393"/>
        <end position="416"/>
    </location>
</feature>
<dbReference type="Gene3D" id="1.10.510.10">
    <property type="entry name" value="Transferase(Phosphotransferase) domain 1"/>
    <property type="match status" value="1"/>
</dbReference>
<keyword evidence="3 6" id="KW-0547">Nucleotide-binding</keyword>
<dbReference type="PROSITE" id="PS00109">
    <property type="entry name" value="PROTEIN_KINASE_TYR"/>
    <property type="match status" value="1"/>
</dbReference>
<feature type="transmembrane region" description="Helical" evidence="8">
    <location>
        <begin position="345"/>
        <end position="366"/>
    </location>
</feature>
<dbReference type="EMBL" id="DWWS01000075">
    <property type="protein sequence ID" value="HJC25998.1"/>
    <property type="molecule type" value="Genomic_DNA"/>
</dbReference>
<dbReference type="InterPro" id="IPR011009">
    <property type="entry name" value="Kinase-like_dom_sf"/>
</dbReference>